<accession>A0A9P6RGY8</accession>
<dbReference type="OrthoDB" id="2429551at2759"/>
<evidence type="ECO:0000313" key="2">
    <source>
        <dbReference type="Proteomes" id="UP000823405"/>
    </source>
</evidence>
<protein>
    <recommendedName>
        <fullName evidence="3">Cystatin domain-containing protein</fullName>
    </recommendedName>
</protein>
<keyword evidence="2" id="KW-1185">Reference proteome</keyword>
<sequence>MLGGISKPKPIDRKHPLSKSDPELKRILVQLSSQIQSAYIRAAMIADSTPTFEPVSYATQVVAGTNYYVKLRVTQHGWAGSNGGGGGGDGNDGAEYCHVKIFWQPWTRITELTGIAVRKTKQDPFEYDMPAP</sequence>
<dbReference type="SUPFAM" id="SSF54403">
    <property type="entry name" value="Cystatin/monellin"/>
    <property type="match status" value="1"/>
</dbReference>
<dbReference type="InterPro" id="IPR046350">
    <property type="entry name" value="Cystatin_sf"/>
</dbReference>
<dbReference type="InterPro" id="IPR000010">
    <property type="entry name" value="Cystatin_dom"/>
</dbReference>
<dbReference type="GO" id="GO:0004869">
    <property type="term" value="F:cysteine-type endopeptidase inhibitor activity"/>
    <property type="evidence" value="ECO:0007669"/>
    <property type="project" value="InterPro"/>
</dbReference>
<dbReference type="CDD" id="cd00042">
    <property type="entry name" value="CY"/>
    <property type="match status" value="1"/>
</dbReference>
<gene>
    <name evidence="1" type="ORF">BGZ97_005925</name>
</gene>
<comment type="caution">
    <text evidence="1">The sequence shown here is derived from an EMBL/GenBank/DDBJ whole genome shotgun (WGS) entry which is preliminary data.</text>
</comment>
<evidence type="ECO:0000313" key="1">
    <source>
        <dbReference type="EMBL" id="KAG0317092.1"/>
    </source>
</evidence>
<proteinExistence type="predicted"/>
<dbReference type="AlphaFoldDB" id="A0A9P6RGY8"/>
<name>A0A9P6RGY8_9FUNG</name>
<dbReference type="PROSITE" id="PS00287">
    <property type="entry name" value="CYSTATIN"/>
    <property type="match status" value="1"/>
</dbReference>
<organism evidence="1 2">
    <name type="scientific">Linnemannia gamsii</name>
    <dbReference type="NCBI Taxonomy" id="64522"/>
    <lineage>
        <taxon>Eukaryota</taxon>
        <taxon>Fungi</taxon>
        <taxon>Fungi incertae sedis</taxon>
        <taxon>Mucoromycota</taxon>
        <taxon>Mortierellomycotina</taxon>
        <taxon>Mortierellomycetes</taxon>
        <taxon>Mortierellales</taxon>
        <taxon>Mortierellaceae</taxon>
        <taxon>Linnemannia</taxon>
    </lineage>
</organism>
<evidence type="ECO:0008006" key="3">
    <source>
        <dbReference type="Google" id="ProtNLM"/>
    </source>
</evidence>
<dbReference type="EMBL" id="JAAAIN010000264">
    <property type="protein sequence ID" value="KAG0317092.1"/>
    <property type="molecule type" value="Genomic_DNA"/>
</dbReference>
<dbReference type="InterPro" id="IPR018073">
    <property type="entry name" value="Prot_inh_cystat_CS"/>
</dbReference>
<reference evidence="1" key="1">
    <citation type="journal article" date="2020" name="Fungal Divers.">
        <title>Resolving the Mortierellaceae phylogeny through synthesis of multi-gene phylogenetics and phylogenomics.</title>
        <authorList>
            <person name="Vandepol N."/>
            <person name="Liber J."/>
            <person name="Desiro A."/>
            <person name="Na H."/>
            <person name="Kennedy M."/>
            <person name="Barry K."/>
            <person name="Grigoriev I.V."/>
            <person name="Miller A.N."/>
            <person name="O'Donnell K."/>
            <person name="Stajich J.E."/>
            <person name="Bonito G."/>
        </authorList>
    </citation>
    <scope>NUCLEOTIDE SEQUENCE</scope>
    <source>
        <strain evidence="1">NVP60</strain>
    </source>
</reference>
<dbReference type="Gene3D" id="3.10.450.10">
    <property type="match status" value="1"/>
</dbReference>
<dbReference type="Proteomes" id="UP000823405">
    <property type="component" value="Unassembled WGS sequence"/>
</dbReference>